<proteinExistence type="predicted"/>
<evidence type="ECO:0000313" key="2">
    <source>
        <dbReference type="Proteomes" id="UP001652583"/>
    </source>
</evidence>
<organism evidence="2 3">
    <name type="scientific">Acinonyx jubatus</name>
    <name type="common">Cheetah</name>
    <dbReference type="NCBI Taxonomy" id="32536"/>
    <lineage>
        <taxon>Eukaryota</taxon>
        <taxon>Metazoa</taxon>
        <taxon>Chordata</taxon>
        <taxon>Craniata</taxon>
        <taxon>Vertebrata</taxon>
        <taxon>Euteleostomi</taxon>
        <taxon>Mammalia</taxon>
        <taxon>Eutheria</taxon>
        <taxon>Laurasiatheria</taxon>
        <taxon>Carnivora</taxon>
        <taxon>Feliformia</taxon>
        <taxon>Felidae</taxon>
        <taxon>Felinae</taxon>
        <taxon>Acinonyx</taxon>
    </lineage>
</organism>
<gene>
    <name evidence="3" type="primary">LOC128312062</name>
</gene>
<dbReference type="Proteomes" id="UP001652583">
    <property type="component" value="Chromosome D4"/>
</dbReference>
<feature type="region of interest" description="Disordered" evidence="1">
    <location>
        <begin position="124"/>
        <end position="157"/>
    </location>
</feature>
<protein>
    <submittedName>
        <fullName evidence="3">Uncharacterized protein LOC128312062 isoform X1</fullName>
    </submittedName>
</protein>
<accession>A0ABM3NLS9</accession>
<reference evidence="3" key="1">
    <citation type="submission" date="2025-08" db="UniProtKB">
        <authorList>
            <consortium name="RefSeq"/>
        </authorList>
    </citation>
    <scope>IDENTIFICATION</scope>
    <source>
        <tissue evidence="3">Blood</tissue>
    </source>
</reference>
<evidence type="ECO:0000256" key="1">
    <source>
        <dbReference type="SAM" id="MobiDB-lite"/>
    </source>
</evidence>
<sequence>MTSSTGATAQTPGRTGLNAGKLLTFSITRTARASQMTFPDVHGPAYRTRAVTLGGATILARYPPPPQELHPPEKPPPSTASIALTGSWNFGPWGASRKARRCLLQTGWPSPPDRRLKRLLDLARRSPGGKTPPRGVTILHPSAAPPWGPSVQSENEPSFPLLALGHPQSFLERRPAPQPSVSPGPELAEAPGKGERAGGGGGSGVQKLECRLQTLSLRVVM</sequence>
<keyword evidence="2" id="KW-1185">Reference proteome</keyword>
<dbReference type="RefSeq" id="XP_053060394.1">
    <property type="nucleotide sequence ID" value="XM_053204419.1"/>
</dbReference>
<dbReference type="GeneID" id="128312062"/>
<evidence type="ECO:0000313" key="3">
    <source>
        <dbReference type="RefSeq" id="XP_053060394.1"/>
    </source>
</evidence>
<feature type="region of interest" description="Disordered" evidence="1">
    <location>
        <begin position="171"/>
        <end position="208"/>
    </location>
</feature>
<name>A0ABM3NLS9_ACIJB</name>